<accession>A0A699I7G7</accession>
<sequence length="80" mass="8743">MSLAGGWGDSWGKKKDKNKPQDGAEGSSEQTTDKWSNWGCNRKEEQKQDQGGCKMKKGWVPKRDHPARPVGGLNDGLGSV</sequence>
<name>A0A699I7G7_TANCI</name>
<evidence type="ECO:0000256" key="1">
    <source>
        <dbReference type="SAM" id="MobiDB-lite"/>
    </source>
</evidence>
<reference evidence="2" key="1">
    <citation type="journal article" date="2019" name="Sci. Rep.">
        <title>Draft genome of Tanacetum cinerariifolium, the natural source of mosquito coil.</title>
        <authorList>
            <person name="Yamashiro T."/>
            <person name="Shiraishi A."/>
            <person name="Satake H."/>
            <person name="Nakayama K."/>
        </authorList>
    </citation>
    <scope>NUCLEOTIDE SEQUENCE</scope>
</reference>
<organism evidence="2">
    <name type="scientific">Tanacetum cinerariifolium</name>
    <name type="common">Dalmatian daisy</name>
    <name type="synonym">Chrysanthemum cinerariifolium</name>
    <dbReference type="NCBI Taxonomy" id="118510"/>
    <lineage>
        <taxon>Eukaryota</taxon>
        <taxon>Viridiplantae</taxon>
        <taxon>Streptophyta</taxon>
        <taxon>Embryophyta</taxon>
        <taxon>Tracheophyta</taxon>
        <taxon>Spermatophyta</taxon>
        <taxon>Magnoliopsida</taxon>
        <taxon>eudicotyledons</taxon>
        <taxon>Gunneridae</taxon>
        <taxon>Pentapetalae</taxon>
        <taxon>asterids</taxon>
        <taxon>campanulids</taxon>
        <taxon>Asterales</taxon>
        <taxon>Asteraceae</taxon>
        <taxon>Asteroideae</taxon>
        <taxon>Anthemideae</taxon>
        <taxon>Anthemidinae</taxon>
        <taxon>Tanacetum</taxon>
    </lineage>
</organism>
<proteinExistence type="predicted"/>
<evidence type="ECO:0000313" key="2">
    <source>
        <dbReference type="EMBL" id="GEZ03507.1"/>
    </source>
</evidence>
<gene>
    <name evidence="2" type="ORF">Tci_475480</name>
</gene>
<dbReference type="EMBL" id="BKCJ010234154">
    <property type="protein sequence ID" value="GEZ03507.1"/>
    <property type="molecule type" value="Genomic_DNA"/>
</dbReference>
<feature type="region of interest" description="Disordered" evidence="1">
    <location>
        <begin position="1"/>
        <end position="80"/>
    </location>
</feature>
<dbReference type="AlphaFoldDB" id="A0A699I7G7"/>
<comment type="caution">
    <text evidence="2">The sequence shown here is derived from an EMBL/GenBank/DDBJ whole genome shotgun (WGS) entry which is preliminary data.</text>
</comment>
<feature type="compositionally biased region" description="Polar residues" evidence="1">
    <location>
        <begin position="27"/>
        <end position="39"/>
    </location>
</feature>
<protein>
    <submittedName>
        <fullName evidence="2">Nuclear RNA polymerase D1B</fullName>
    </submittedName>
</protein>